<evidence type="ECO:0000313" key="7">
    <source>
        <dbReference type="EMBL" id="KAI7737557.1"/>
    </source>
</evidence>
<evidence type="ECO:0008006" key="9">
    <source>
        <dbReference type="Google" id="ProtNLM"/>
    </source>
</evidence>
<accession>A0AAD5C9F7</accession>
<keyword evidence="6" id="KW-0812">Transmembrane</keyword>
<name>A0AAD5C9F7_AMBAR</name>
<proteinExistence type="predicted"/>
<keyword evidence="2" id="KW-0479">Metal-binding</keyword>
<dbReference type="GO" id="GO:0016020">
    <property type="term" value="C:membrane"/>
    <property type="evidence" value="ECO:0007669"/>
    <property type="project" value="UniProtKB-SubCell"/>
</dbReference>
<reference evidence="7" key="1">
    <citation type="submission" date="2022-06" db="EMBL/GenBank/DDBJ databases">
        <title>Uncovering the hologenomic basis of an extraordinary plant invasion.</title>
        <authorList>
            <person name="Bieker V.C."/>
            <person name="Martin M.D."/>
            <person name="Gilbert T."/>
            <person name="Hodgins K."/>
            <person name="Battlay P."/>
            <person name="Petersen B."/>
            <person name="Wilson J."/>
        </authorList>
    </citation>
    <scope>NUCLEOTIDE SEQUENCE</scope>
    <source>
        <strain evidence="7">AA19_3_7</strain>
        <tissue evidence="7">Leaf</tissue>
    </source>
</reference>
<comment type="caution">
    <text evidence="7">The sequence shown here is derived from an EMBL/GenBank/DDBJ whole genome shotgun (WGS) entry which is preliminary data.</text>
</comment>
<evidence type="ECO:0000256" key="6">
    <source>
        <dbReference type="SAM" id="Phobius"/>
    </source>
</evidence>
<dbReference type="PANTHER" id="PTHR46151">
    <property type="entry name" value="NEP1-INTERACTING PROTEIN-LIKE 2"/>
    <property type="match status" value="1"/>
</dbReference>
<keyword evidence="3" id="KW-0863">Zinc-finger</keyword>
<gene>
    <name evidence="7" type="ORF">M8C21_008860</name>
</gene>
<dbReference type="GO" id="GO:0008270">
    <property type="term" value="F:zinc ion binding"/>
    <property type="evidence" value="ECO:0007669"/>
    <property type="project" value="UniProtKB-KW"/>
</dbReference>
<organism evidence="7 8">
    <name type="scientific">Ambrosia artemisiifolia</name>
    <name type="common">Common ragweed</name>
    <dbReference type="NCBI Taxonomy" id="4212"/>
    <lineage>
        <taxon>Eukaryota</taxon>
        <taxon>Viridiplantae</taxon>
        <taxon>Streptophyta</taxon>
        <taxon>Embryophyta</taxon>
        <taxon>Tracheophyta</taxon>
        <taxon>Spermatophyta</taxon>
        <taxon>Magnoliopsida</taxon>
        <taxon>eudicotyledons</taxon>
        <taxon>Gunneridae</taxon>
        <taxon>Pentapetalae</taxon>
        <taxon>asterids</taxon>
        <taxon>campanulids</taxon>
        <taxon>Asterales</taxon>
        <taxon>Asteraceae</taxon>
        <taxon>Asteroideae</taxon>
        <taxon>Heliantheae alliance</taxon>
        <taxon>Heliantheae</taxon>
        <taxon>Ambrosia</taxon>
    </lineage>
</organism>
<evidence type="ECO:0000313" key="8">
    <source>
        <dbReference type="Proteomes" id="UP001206925"/>
    </source>
</evidence>
<dbReference type="PANTHER" id="PTHR46151:SF18">
    <property type="entry name" value="NEP1-INTERACTING PROTEIN-LIKE 2"/>
    <property type="match status" value="1"/>
</dbReference>
<evidence type="ECO:0000256" key="2">
    <source>
        <dbReference type="ARBA" id="ARBA00022723"/>
    </source>
</evidence>
<feature type="transmembrane region" description="Helical" evidence="6">
    <location>
        <begin position="25"/>
        <end position="53"/>
    </location>
</feature>
<keyword evidence="4" id="KW-0862">Zinc</keyword>
<evidence type="ECO:0000256" key="3">
    <source>
        <dbReference type="ARBA" id="ARBA00022771"/>
    </source>
</evidence>
<evidence type="ECO:0000256" key="1">
    <source>
        <dbReference type="ARBA" id="ARBA00004370"/>
    </source>
</evidence>
<keyword evidence="8" id="KW-1185">Reference proteome</keyword>
<sequence>MEQTVSRSSSSEEEEDINTNIIPKFISIALSGALTGLFALAGAFTGAITGALAGRASDSGVVRGAGLGAIAGAVLSVEVLQASRAYWCQDLSVTTSSSMADFMEELLRGRFAEERFPPELLTAYHWQVTLSDLHPVEVLDLDDDIPYRGLSKDSLRRLPCHRISHETKLFQNICCTICLQVKLSGACHAVNTRFTKRVWILG</sequence>
<dbReference type="AlphaFoldDB" id="A0AAD5C9F7"/>
<keyword evidence="6" id="KW-1133">Transmembrane helix</keyword>
<protein>
    <recommendedName>
        <fullName evidence="9">NEP1-interacting protein-like 2</fullName>
    </recommendedName>
</protein>
<keyword evidence="5 6" id="KW-0472">Membrane</keyword>
<dbReference type="Proteomes" id="UP001206925">
    <property type="component" value="Unassembled WGS sequence"/>
</dbReference>
<evidence type="ECO:0000256" key="4">
    <source>
        <dbReference type="ARBA" id="ARBA00022833"/>
    </source>
</evidence>
<comment type="subcellular location">
    <subcellularLocation>
        <location evidence="1">Membrane</location>
    </subcellularLocation>
</comment>
<evidence type="ECO:0000256" key="5">
    <source>
        <dbReference type="ARBA" id="ARBA00023136"/>
    </source>
</evidence>
<dbReference type="EMBL" id="JAMZMK010008996">
    <property type="protein sequence ID" value="KAI7737557.1"/>
    <property type="molecule type" value="Genomic_DNA"/>
</dbReference>